<proteinExistence type="predicted"/>
<comment type="caution">
    <text evidence="1">The sequence shown here is derived from an EMBL/GenBank/DDBJ whole genome shotgun (WGS) entry which is preliminary data.</text>
</comment>
<reference evidence="1 2" key="1">
    <citation type="submission" date="2021-06" db="EMBL/GenBank/DDBJ databases">
        <title>Caerostris extrusa draft genome.</title>
        <authorList>
            <person name="Kono N."/>
            <person name="Arakawa K."/>
        </authorList>
    </citation>
    <scope>NUCLEOTIDE SEQUENCE [LARGE SCALE GENOMIC DNA]</scope>
</reference>
<dbReference type="AlphaFoldDB" id="A0AAV4SB64"/>
<name>A0AAV4SB64_CAEEX</name>
<keyword evidence="2" id="KW-1185">Reference proteome</keyword>
<dbReference type="EMBL" id="BPLR01009216">
    <property type="protein sequence ID" value="GIY30381.1"/>
    <property type="molecule type" value="Genomic_DNA"/>
</dbReference>
<organism evidence="1 2">
    <name type="scientific">Caerostris extrusa</name>
    <name type="common">Bark spider</name>
    <name type="synonym">Caerostris bankana</name>
    <dbReference type="NCBI Taxonomy" id="172846"/>
    <lineage>
        <taxon>Eukaryota</taxon>
        <taxon>Metazoa</taxon>
        <taxon>Ecdysozoa</taxon>
        <taxon>Arthropoda</taxon>
        <taxon>Chelicerata</taxon>
        <taxon>Arachnida</taxon>
        <taxon>Araneae</taxon>
        <taxon>Araneomorphae</taxon>
        <taxon>Entelegynae</taxon>
        <taxon>Araneoidea</taxon>
        <taxon>Araneidae</taxon>
        <taxon>Caerostris</taxon>
    </lineage>
</organism>
<sequence length="153" mass="17595">MDWDMDDIFKHENAIKIAASQKMDDQVKQHLREEHMAARMSTDPVKSKPVFLNIENRAFLTDNKCRVIPSEYSNNQLPLELPLFEYSSSSDDTFTSNDLHDIAPQNCQIGLETGETETPDASGNYELHPHVKILYDQYLPDMIGPLKKMRLII</sequence>
<gene>
    <name evidence="1" type="ORF">CEXT_323441</name>
</gene>
<protein>
    <submittedName>
        <fullName evidence="1">Uncharacterized protein</fullName>
    </submittedName>
</protein>
<evidence type="ECO:0000313" key="1">
    <source>
        <dbReference type="EMBL" id="GIY30381.1"/>
    </source>
</evidence>
<dbReference type="Proteomes" id="UP001054945">
    <property type="component" value="Unassembled WGS sequence"/>
</dbReference>
<accession>A0AAV4SB64</accession>
<evidence type="ECO:0000313" key="2">
    <source>
        <dbReference type="Proteomes" id="UP001054945"/>
    </source>
</evidence>